<organism evidence="1 2">
    <name type="scientific">Stenotrophomonas oahuensis</name>
    <dbReference type="NCBI Taxonomy" id="3003271"/>
    <lineage>
        <taxon>Bacteria</taxon>
        <taxon>Pseudomonadati</taxon>
        <taxon>Pseudomonadota</taxon>
        <taxon>Gammaproteobacteria</taxon>
        <taxon>Lysobacterales</taxon>
        <taxon>Lysobacteraceae</taxon>
        <taxon>Stenotrophomonas</taxon>
    </lineage>
</organism>
<accession>A0ABY9YUA5</accession>
<reference evidence="1 2" key="1">
    <citation type="submission" date="2022-12" db="EMBL/GenBank/DDBJ databases">
        <title>Two new species, Stenotrophomonas aracearum and Stenotrophomonas oahuensis, isolated from Anthurium (Araceae family) in Hawaii.</title>
        <authorList>
            <person name="Chunag S.C."/>
            <person name="Dobhal S."/>
            <person name="Alvarez A."/>
            <person name="Arif M."/>
        </authorList>
    </citation>
    <scope>NUCLEOTIDE SEQUENCE [LARGE SCALE GENOMIC DNA]</scope>
    <source>
        <strain evidence="1 2">A5586</strain>
    </source>
</reference>
<dbReference type="RefSeq" id="WP_311193626.1">
    <property type="nucleotide sequence ID" value="NZ_CP115541.1"/>
</dbReference>
<dbReference type="InterPro" id="IPR032564">
    <property type="entry name" value="DUF4928"/>
</dbReference>
<evidence type="ECO:0000313" key="1">
    <source>
        <dbReference type="EMBL" id="WNH54535.1"/>
    </source>
</evidence>
<dbReference type="Proteomes" id="UP001302072">
    <property type="component" value="Chromosome"/>
</dbReference>
<protein>
    <submittedName>
        <fullName evidence="1">DUF4928 family protein</fullName>
    </submittedName>
</protein>
<keyword evidence="2" id="KW-1185">Reference proteome</keyword>
<dbReference type="Pfam" id="PF16280">
    <property type="entry name" value="DUF4928"/>
    <property type="match status" value="1"/>
</dbReference>
<proteinExistence type="predicted"/>
<gene>
    <name evidence="1" type="ORF">PDM29_09750</name>
</gene>
<name>A0ABY9YUA5_9GAMM</name>
<dbReference type="EMBL" id="CP115541">
    <property type="protein sequence ID" value="WNH54535.1"/>
    <property type="molecule type" value="Genomic_DNA"/>
</dbReference>
<evidence type="ECO:0000313" key="2">
    <source>
        <dbReference type="Proteomes" id="UP001302072"/>
    </source>
</evidence>
<sequence length="340" mass="36518">MSLFPDAAAPAPAADAATLTADTDFLQALVTYSQQAKVKGKGALAVMLVVNDHARRAAASGTSLNADDLLTEQGGQVLGLGRAAVQAILAQHGITRVLAEEGGRTSRGSIGFMRGYVAFLNEQSALRGALDLAAAERFWISRVEAFFAGKPFSMKLDAAWSLRTAVRHLTAQAEARQKEAGGTMYLGTMMQHLVGATLQVVLPEAEKALVVHHGSNQSDQKPDRHGDFDLGDVAVHVSTAPSESLIRKCGENLGKGKRPVIVTTRRGLLTAEGLLENVGIHDRVDVIEFEQFMATNVLQFGRFSVDGRREDFQLIVDAYNDVVENHETDPSLRIEMSGGK</sequence>